<dbReference type="PROSITE" id="PS51441">
    <property type="entry name" value="CPCD_LIKE"/>
    <property type="match status" value="1"/>
</dbReference>
<organism evidence="9 10">
    <name type="scientific">Roseofilum capinflatum BLCC-M114</name>
    <dbReference type="NCBI Taxonomy" id="3022440"/>
    <lineage>
        <taxon>Bacteria</taxon>
        <taxon>Bacillati</taxon>
        <taxon>Cyanobacteriota</taxon>
        <taxon>Cyanophyceae</taxon>
        <taxon>Desertifilales</taxon>
        <taxon>Desertifilaceae</taxon>
        <taxon>Roseofilum</taxon>
        <taxon>Roseofilum capinflatum</taxon>
    </lineage>
</organism>
<keyword evidence="3 6" id="KW-0605">Phycobilisome</keyword>
<dbReference type="EMBL" id="JAQOSO010000110">
    <property type="protein sequence ID" value="MDJ1176662.1"/>
    <property type="molecule type" value="Genomic_DNA"/>
</dbReference>
<evidence type="ECO:0000256" key="5">
    <source>
        <dbReference type="ARBA" id="ARBA00023136"/>
    </source>
</evidence>
<keyword evidence="4" id="KW-0793">Thylakoid</keyword>
<dbReference type="SMART" id="SM01094">
    <property type="entry name" value="CpcD"/>
    <property type="match status" value="1"/>
</dbReference>
<evidence type="ECO:0000256" key="1">
    <source>
        <dbReference type="ARBA" id="ARBA00004445"/>
    </source>
</evidence>
<evidence type="ECO:0000256" key="7">
    <source>
        <dbReference type="SAM" id="MobiDB-lite"/>
    </source>
</evidence>
<comment type="subcellular location">
    <subcellularLocation>
        <location evidence="1">Cellular thylakoid membrane</location>
        <topology evidence="1">Peripheral membrane protein</topology>
        <orientation evidence="1">Cytoplasmic side</orientation>
    </subcellularLocation>
</comment>
<feature type="domain" description="CpcD-like" evidence="8">
    <location>
        <begin position="32"/>
        <end position="81"/>
    </location>
</feature>
<keyword evidence="2" id="KW-0042">Antenna complex</keyword>
<gene>
    <name evidence="9" type="ORF">PMG25_21470</name>
</gene>
<feature type="region of interest" description="Disordered" evidence="7">
    <location>
        <begin position="91"/>
        <end position="216"/>
    </location>
</feature>
<keyword evidence="5" id="KW-0472">Membrane</keyword>
<protein>
    <submittedName>
        <fullName evidence="9">Phycobilisome linker polypeptide</fullName>
    </submittedName>
</protein>
<comment type="caution">
    <text evidence="9">The sequence shown here is derived from an EMBL/GenBank/DDBJ whole genome shotgun (WGS) entry which is preliminary data.</text>
</comment>
<dbReference type="Proteomes" id="UP001235849">
    <property type="component" value="Unassembled WGS sequence"/>
</dbReference>
<evidence type="ECO:0000256" key="3">
    <source>
        <dbReference type="ARBA" id="ARBA00022738"/>
    </source>
</evidence>
<evidence type="ECO:0000259" key="8">
    <source>
        <dbReference type="PROSITE" id="PS51441"/>
    </source>
</evidence>
<proteinExistence type="predicted"/>
<feature type="compositionally biased region" description="Basic and acidic residues" evidence="7">
    <location>
        <begin position="106"/>
        <end position="122"/>
    </location>
</feature>
<evidence type="ECO:0000256" key="2">
    <source>
        <dbReference type="ARBA" id="ARBA00022549"/>
    </source>
</evidence>
<evidence type="ECO:0000256" key="6">
    <source>
        <dbReference type="PROSITE-ProRule" id="PRU00771"/>
    </source>
</evidence>
<evidence type="ECO:0000313" key="10">
    <source>
        <dbReference type="Proteomes" id="UP001235849"/>
    </source>
</evidence>
<evidence type="ECO:0000313" key="9">
    <source>
        <dbReference type="EMBL" id="MDJ1176662.1"/>
    </source>
</evidence>
<evidence type="ECO:0000256" key="4">
    <source>
        <dbReference type="ARBA" id="ARBA00023078"/>
    </source>
</evidence>
<dbReference type="Pfam" id="PF01383">
    <property type="entry name" value="CpcD"/>
    <property type="match status" value="1"/>
</dbReference>
<name>A0ABT7BD04_9CYAN</name>
<keyword evidence="10" id="KW-1185">Reference proteome</keyword>
<sequence length="216" mass="25129">MPKSWLRSKGDRRKKRAKDEYFMGLEPKSLNQSMVRLQIEGGSYPNQRQARTWLTVRQNQLSQTIQRIHRFGGKILAVEQVEVLSPLAIDASPREDRGSSDSFESVENRESSSDRQVDRSSEPPESPDPDPSDPPVIPESRNSKPLAVEKSTTRSPVYSLFPGRKVNPSRIKPVRRQHLKPTKPHQKPFRHRQLSRAKQRRLFFRSQPLKRGRRRY</sequence>
<dbReference type="RefSeq" id="WP_283768939.1">
    <property type="nucleotide sequence ID" value="NZ_JAQOSO010000110.1"/>
</dbReference>
<accession>A0ABT7BD04</accession>
<dbReference type="InterPro" id="IPR008213">
    <property type="entry name" value="CpcD-like_dom"/>
</dbReference>
<reference evidence="9 10" key="1">
    <citation type="submission" date="2023-01" db="EMBL/GenBank/DDBJ databases">
        <title>Novel diversity within Roseofilum (Cyanobacteria; Desertifilaceae) from marine benthic mats with descriptions of four novel species.</title>
        <authorList>
            <person name="Wang Y."/>
            <person name="Berthold D.E."/>
            <person name="Hu J."/>
            <person name="Lefler F.W."/>
            <person name="Laughinghouse H.D. IV."/>
        </authorList>
    </citation>
    <scope>NUCLEOTIDE SEQUENCE [LARGE SCALE GENOMIC DNA]</scope>
    <source>
        <strain evidence="9 10">BLCC-M114</strain>
    </source>
</reference>
<feature type="compositionally biased region" description="Basic residues" evidence="7">
    <location>
        <begin position="172"/>
        <end position="216"/>
    </location>
</feature>